<dbReference type="FunCoup" id="A0A543AS95">
    <property type="interactions" value="123"/>
</dbReference>
<dbReference type="Proteomes" id="UP000317043">
    <property type="component" value="Unassembled WGS sequence"/>
</dbReference>
<dbReference type="GO" id="GO:0006085">
    <property type="term" value="P:acetyl-CoA biosynthetic process"/>
    <property type="evidence" value="ECO:0007669"/>
    <property type="project" value="UniProtKB-UniRule"/>
</dbReference>
<evidence type="ECO:0000256" key="6">
    <source>
        <dbReference type="HAMAP-Rule" id="MF_00020"/>
    </source>
</evidence>
<gene>
    <name evidence="6" type="primary">ackA</name>
    <name evidence="8" type="ORF">FB566_0958</name>
</gene>
<dbReference type="InParanoid" id="A0A543AS95"/>
<keyword evidence="4 6" id="KW-0418">Kinase</keyword>
<dbReference type="OrthoDB" id="9802453at2"/>
<name>A0A543AS95_9ACTN</name>
<feature type="binding site" evidence="6">
    <location>
        <position position="90"/>
    </location>
    <ligand>
        <name>substrate</name>
    </ligand>
</feature>
<evidence type="ECO:0000256" key="1">
    <source>
        <dbReference type="ARBA" id="ARBA00008748"/>
    </source>
</evidence>
<dbReference type="InterPro" id="IPR000890">
    <property type="entry name" value="Aliphatic_acid_kin_short-chain"/>
</dbReference>
<keyword evidence="3 6" id="KW-0547">Nucleotide-binding</keyword>
<dbReference type="CDD" id="cd24010">
    <property type="entry name" value="ASKHA_NBD_AcK_PK"/>
    <property type="match status" value="1"/>
</dbReference>
<feature type="active site" description="Proton donor/acceptor" evidence="6">
    <location>
        <position position="147"/>
    </location>
</feature>
<evidence type="ECO:0000256" key="3">
    <source>
        <dbReference type="ARBA" id="ARBA00022741"/>
    </source>
</evidence>
<dbReference type="GO" id="GO:0008776">
    <property type="term" value="F:acetate kinase activity"/>
    <property type="evidence" value="ECO:0007669"/>
    <property type="project" value="UniProtKB-UniRule"/>
</dbReference>
<dbReference type="PROSITE" id="PS01075">
    <property type="entry name" value="ACETATE_KINASE_1"/>
    <property type="match status" value="1"/>
</dbReference>
<accession>A0A543AS95</accession>
<dbReference type="GO" id="GO:0006083">
    <property type="term" value="P:acetate metabolic process"/>
    <property type="evidence" value="ECO:0007669"/>
    <property type="project" value="TreeGrafter"/>
</dbReference>
<reference evidence="8 9" key="1">
    <citation type="submission" date="2019-06" db="EMBL/GenBank/DDBJ databases">
        <title>Sequencing the genomes of 1000 actinobacteria strains.</title>
        <authorList>
            <person name="Klenk H.-P."/>
        </authorList>
    </citation>
    <scope>NUCLEOTIDE SEQUENCE [LARGE SCALE GENOMIC DNA]</scope>
    <source>
        <strain evidence="8 9">DSM 45928</strain>
    </source>
</reference>
<comment type="pathway">
    <text evidence="6">Metabolic intermediate biosynthesis; acetyl-CoA biosynthesis; acetyl-CoA from acetate: step 1/2.</text>
</comment>
<feature type="binding site" evidence="6">
    <location>
        <begin position="207"/>
        <end position="211"/>
    </location>
    <ligand>
        <name>ATP</name>
        <dbReference type="ChEBI" id="CHEBI:30616"/>
    </ligand>
</feature>
<comment type="subunit">
    <text evidence="6">Homodimer.</text>
</comment>
<feature type="site" description="Transition state stabilizer" evidence="6">
    <location>
        <position position="240"/>
    </location>
</feature>
<evidence type="ECO:0000256" key="5">
    <source>
        <dbReference type="ARBA" id="ARBA00022840"/>
    </source>
</evidence>
<feature type="binding site" evidence="6">
    <location>
        <position position="16"/>
    </location>
    <ligand>
        <name>ATP</name>
        <dbReference type="ChEBI" id="CHEBI:30616"/>
    </ligand>
</feature>
<protein>
    <recommendedName>
        <fullName evidence="6">Acetate kinase</fullName>
        <ecNumber evidence="6">2.7.2.1</ecNumber>
    </recommendedName>
    <alternativeName>
        <fullName evidence="6">Acetokinase</fullName>
    </alternativeName>
</protein>
<organism evidence="8 9">
    <name type="scientific">Stackebrandtia endophytica</name>
    <dbReference type="NCBI Taxonomy" id="1496996"/>
    <lineage>
        <taxon>Bacteria</taxon>
        <taxon>Bacillati</taxon>
        <taxon>Actinomycetota</taxon>
        <taxon>Actinomycetes</taxon>
        <taxon>Glycomycetales</taxon>
        <taxon>Glycomycetaceae</taxon>
        <taxon>Stackebrandtia</taxon>
    </lineage>
</organism>
<feature type="binding site" evidence="6">
    <location>
        <position position="380"/>
    </location>
    <ligand>
        <name>Mg(2+)</name>
        <dbReference type="ChEBI" id="CHEBI:18420"/>
    </ligand>
</feature>
<keyword evidence="6" id="KW-0963">Cytoplasm</keyword>
<feature type="binding site" evidence="6">
    <location>
        <begin position="329"/>
        <end position="333"/>
    </location>
    <ligand>
        <name>ATP</name>
        <dbReference type="ChEBI" id="CHEBI:30616"/>
    </ligand>
</feature>
<dbReference type="PANTHER" id="PTHR21060">
    <property type="entry name" value="ACETATE KINASE"/>
    <property type="match status" value="1"/>
</dbReference>
<evidence type="ECO:0000256" key="7">
    <source>
        <dbReference type="RuleBase" id="RU003835"/>
    </source>
</evidence>
<proteinExistence type="inferred from homology"/>
<keyword evidence="2 6" id="KW-0808">Transferase</keyword>
<dbReference type="AlphaFoldDB" id="A0A543AS95"/>
<dbReference type="InterPro" id="IPR043129">
    <property type="entry name" value="ATPase_NBD"/>
</dbReference>
<dbReference type="GO" id="GO:0005524">
    <property type="term" value="F:ATP binding"/>
    <property type="evidence" value="ECO:0007669"/>
    <property type="project" value="UniProtKB-KW"/>
</dbReference>
<feature type="binding site" evidence="6">
    <location>
        <position position="9"/>
    </location>
    <ligand>
        <name>Mg(2+)</name>
        <dbReference type="ChEBI" id="CHEBI:18420"/>
    </ligand>
</feature>
<dbReference type="InterPro" id="IPR004372">
    <property type="entry name" value="Ac/propionate_kinase"/>
</dbReference>
<dbReference type="PRINTS" id="PR00471">
    <property type="entry name" value="ACETATEKNASE"/>
</dbReference>
<keyword evidence="6" id="KW-0460">Magnesium</keyword>
<dbReference type="SUPFAM" id="SSF53067">
    <property type="entry name" value="Actin-like ATPase domain"/>
    <property type="match status" value="2"/>
</dbReference>
<comment type="cofactor">
    <cofactor evidence="6">
        <name>Mg(2+)</name>
        <dbReference type="ChEBI" id="CHEBI:18420"/>
    </cofactor>
    <cofactor evidence="6">
        <name>Mn(2+)</name>
        <dbReference type="ChEBI" id="CHEBI:29035"/>
    </cofactor>
    <text evidence="6">Mg(2+). Can also accept Mn(2+).</text>
</comment>
<dbReference type="GO" id="GO:0005737">
    <property type="term" value="C:cytoplasm"/>
    <property type="evidence" value="ECO:0007669"/>
    <property type="project" value="UniProtKB-SubCell"/>
</dbReference>
<keyword evidence="6" id="KW-0479">Metal-binding</keyword>
<dbReference type="PIRSF" id="PIRSF000722">
    <property type="entry name" value="Acetate_prop_kin"/>
    <property type="match status" value="1"/>
</dbReference>
<comment type="subcellular location">
    <subcellularLocation>
        <location evidence="6">Cytoplasm</location>
    </subcellularLocation>
</comment>
<evidence type="ECO:0000313" key="8">
    <source>
        <dbReference type="EMBL" id="TQL75453.1"/>
    </source>
</evidence>
<dbReference type="Gene3D" id="3.30.420.40">
    <property type="match status" value="2"/>
</dbReference>
<dbReference type="PANTHER" id="PTHR21060:SF15">
    <property type="entry name" value="ACETATE KINASE-RELATED"/>
    <property type="match status" value="1"/>
</dbReference>
<dbReference type="Pfam" id="PF00871">
    <property type="entry name" value="Acetate_kinase"/>
    <property type="match status" value="1"/>
</dbReference>
<comment type="similarity">
    <text evidence="1 6 7">Belongs to the acetokinase family.</text>
</comment>
<dbReference type="PROSITE" id="PS01076">
    <property type="entry name" value="ACETATE_KINASE_2"/>
    <property type="match status" value="1"/>
</dbReference>
<feature type="site" description="Transition state stabilizer" evidence="6">
    <location>
        <position position="179"/>
    </location>
</feature>
<sequence>MNSHVLVLNSGSSSIKYQLLNLADGSVVAAGLAERIGESGGHFRHTWNDHRIALDVDLPDHDTAMRRILAAFDEEGPDLTGISLAAIGHRVVHGGDEFSAPTLITDKVCDTIDRLSALAPLHNPANLAGIRTARSLFTDIPHVAVFDTAFHATMPEAAYTYAVPDSWRTEHGVRRYGFHGTSHSYVAGKAAGELRAEPGDVNLITLHLGNGASACAVRAGRSVDTSMGLTPLEGLVMGTRSGDLDPAILMHMHRSAGLSSAELDDALNHDSGLRGLAGENDMRRLRERAEAGDRRAALAREVYCHRIRKYLGAYLVELGHVDGIVFTGGVGENDAGIRRMSLAGLRDLGIVVDDERNARGDTWISTRGSGIAVLVIPTNEELEIARQALSVAQTASTFHDGI</sequence>
<evidence type="ECO:0000256" key="4">
    <source>
        <dbReference type="ARBA" id="ARBA00022777"/>
    </source>
</evidence>
<dbReference type="UniPathway" id="UPA00340">
    <property type="reaction ID" value="UER00458"/>
</dbReference>
<dbReference type="GO" id="GO:0000287">
    <property type="term" value="F:magnesium ion binding"/>
    <property type="evidence" value="ECO:0007669"/>
    <property type="project" value="UniProtKB-UniRule"/>
</dbReference>
<keyword evidence="9" id="KW-1185">Reference proteome</keyword>
<evidence type="ECO:0000313" key="9">
    <source>
        <dbReference type="Proteomes" id="UP000317043"/>
    </source>
</evidence>
<dbReference type="EC" id="2.7.2.1" evidence="6"/>
<comment type="catalytic activity">
    <reaction evidence="6">
        <text>acetate + ATP = acetyl phosphate + ADP</text>
        <dbReference type="Rhea" id="RHEA:11352"/>
        <dbReference type="ChEBI" id="CHEBI:22191"/>
        <dbReference type="ChEBI" id="CHEBI:30089"/>
        <dbReference type="ChEBI" id="CHEBI:30616"/>
        <dbReference type="ChEBI" id="CHEBI:456216"/>
        <dbReference type="EC" id="2.7.2.1"/>
    </reaction>
</comment>
<dbReference type="EMBL" id="VFOW01000001">
    <property type="protein sequence ID" value="TQL75453.1"/>
    <property type="molecule type" value="Genomic_DNA"/>
</dbReference>
<dbReference type="RefSeq" id="WP_142035335.1">
    <property type="nucleotide sequence ID" value="NZ_JBHTGS010000001.1"/>
</dbReference>
<feature type="binding site" evidence="6">
    <location>
        <begin position="281"/>
        <end position="283"/>
    </location>
    <ligand>
        <name>ATP</name>
        <dbReference type="ChEBI" id="CHEBI:30616"/>
    </ligand>
</feature>
<dbReference type="HAMAP" id="MF_00020">
    <property type="entry name" value="Acetate_kinase"/>
    <property type="match status" value="1"/>
</dbReference>
<comment type="function">
    <text evidence="6">Catalyzes the formation of acetyl phosphate from acetate and ATP. Can also catalyze the reverse reaction.</text>
</comment>
<dbReference type="InterPro" id="IPR023865">
    <property type="entry name" value="Aliphatic_acid_kinase_CS"/>
</dbReference>
<keyword evidence="5 6" id="KW-0067">ATP-binding</keyword>
<dbReference type="NCBIfam" id="TIGR00016">
    <property type="entry name" value="ackA"/>
    <property type="match status" value="1"/>
</dbReference>
<evidence type="ECO:0000256" key="2">
    <source>
        <dbReference type="ARBA" id="ARBA00022679"/>
    </source>
</evidence>
<comment type="caution">
    <text evidence="8">The sequence shown here is derived from an EMBL/GenBank/DDBJ whole genome shotgun (WGS) entry which is preliminary data.</text>
</comment>